<name>D4E0Y9_SEROD</name>
<gene>
    <name evidence="6" type="ORF">HMPREF0758_2021</name>
</gene>
<feature type="domain" description="HTH tetR-type" evidence="5">
    <location>
        <begin position="6"/>
        <end position="65"/>
    </location>
</feature>
<dbReference type="PRINTS" id="PR00455">
    <property type="entry name" value="HTHTETR"/>
</dbReference>
<evidence type="ECO:0000313" key="6">
    <source>
        <dbReference type="EMBL" id="EFE96592.1"/>
    </source>
</evidence>
<dbReference type="PANTHER" id="PTHR30055:SF234">
    <property type="entry name" value="HTH-TYPE TRANSCRIPTIONAL REGULATOR BETI"/>
    <property type="match status" value="1"/>
</dbReference>
<sequence>MRVDAQQNRERILAAADALFLERGAGASLEEVARRAGVGIGTLYRRFATREELLAATYNARLLTLAEASRARDAEHDPVSALRAYLEGLVINTTRYRGLALSLDTVLQSGTPGCDATTEEGQRLLHCGQQAGIIRPDVTFDDLVFVVTASSLAAEQDEALAARVSHLVDLFLNGISVR</sequence>
<dbReference type="InterPro" id="IPR036271">
    <property type="entry name" value="Tet_transcr_reg_TetR-rel_C_sf"/>
</dbReference>
<dbReference type="GO" id="GO:0000976">
    <property type="term" value="F:transcription cis-regulatory region binding"/>
    <property type="evidence" value="ECO:0007669"/>
    <property type="project" value="TreeGrafter"/>
</dbReference>
<accession>D4E0Y9</accession>
<dbReference type="InterPro" id="IPR009057">
    <property type="entry name" value="Homeodomain-like_sf"/>
</dbReference>
<dbReference type="Proteomes" id="UP000005723">
    <property type="component" value="Unassembled WGS sequence"/>
</dbReference>
<reference evidence="6 7" key="1">
    <citation type="submission" date="2010-01" db="EMBL/GenBank/DDBJ databases">
        <authorList>
            <person name="Muzny D."/>
            <person name="Qin X."/>
            <person name="Deng J."/>
            <person name="Jiang H."/>
            <person name="Liu Y."/>
            <person name="Qu J."/>
            <person name="Song X.-Z."/>
            <person name="Zhang L."/>
            <person name="Thornton R."/>
            <person name="Coyle M."/>
            <person name="Francisco L."/>
            <person name="Jackson L."/>
            <person name="Javaid M."/>
            <person name="Korchina V."/>
            <person name="Kovar C."/>
            <person name="Mata R."/>
            <person name="Mathew T."/>
            <person name="Ngo R."/>
            <person name="Nguyen L."/>
            <person name="Nguyen N."/>
            <person name="Okwuonu G."/>
            <person name="Ongeri F."/>
            <person name="Pham C."/>
            <person name="Simmons D."/>
            <person name="Wilczek-Boney K."/>
            <person name="Hale W."/>
            <person name="Jakkamsetti A."/>
            <person name="Pham P."/>
            <person name="Ruth R."/>
            <person name="San Lucas F."/>
            <person name="Warren J."/>
            <person name="Zhang J."/>
            <person name="Zhao Z."/>
            <person name="Zhou C."/>
            <person name="Zhu D."/>
            <person name="Lee S."/>
            <person name="Bess C."/>
            <person name="Blankenburg K."/>
            <person name="Forbes L."/>
            <person name="Fu Q."/>
            <person name="Gubbala S."/>
            <person name="Hirani K."/>
            <person name="Jayaseelan J.C."/>
            <person name="Lara F."/>
            <person name="Munidasa M."/>
            <person name="Palculict T."/>
            <person name="Patil S."/>
            <person name="Pu L.-L."/>
            <person name="Saada N."/>
            <person name="Tang L."/>
            <person name="Weissenberger G."/>
            <person name="Zhu Y."/>
            <person name="Hemphill L."/>
            <person name="Shang Y."/>
            <person name="Youmans B."/>
            <person name="Ayvaz T."/>
            <person name="Ross M."/>
            <person name="Santibanez J."/>
            <person name="Aqrawi P."/>
            <person name="Gross S."/>
            <person name="Joshi V."/>
            <person name="Fowler G."/>
            <person name="Nazareth L."/>
            <person name="Reid J."/>
            <person name="Worley K."/>
            <person name="Petrosino J."/>
            <person name="Highlander S."/>
            <person name="Gibbs R."/>
        </authorList>
    </citation>
    <scope>NUCLEOTIDE SEQUENCE [LARGE SCALE GENOMIC DNA]</scope>
    <source>
        <strain evidence="6 7">DSM 4582</strain>
    </source>
</reference>
<dbReference type="HOGENOM" id="CLU_069356_17_1_6"/>
<dbReference type="SUPFAM" id="SSF46689">
    <property type="entry name" value="Homeodomain-like"/>
    <property type="match status" value="1"/>
</dbReference>
<dbReference type="STRING" id="667129.HMPREF0758_2021"/>
<dbReference type="InterPro" id="IPR049445">
    <property type="entry name" value="TetR_SbtR-like_C"/>
</dbReference>
<proteinExistence type="predicted"/>
<evidence type="ECO:0000259" key="5">
    <source>
        <dbReference type="PROSITE" id="PS50977"/>
    </source>
</evidence>
<keyword evidence="3" id="KW-0804">Transcription</keyword>
<evidence type="ECO:0000256" key="2">
    <source>
        <dbReference type="ARBA" id="ARBA00023125"/>
    </source>
</evidence>
<keyword evidence="2 4" id="KW-0238">DNA-binding</keyword>
<dbReference type="SUPFAM" id="SSF48498">
    <property type="entry name" value="Tetracyclin repressor-like, C-terminal domain"/>
    <property type="match status" value="1"/>
</dbReference>
<dbReference type="GO" id="GO:0003700">
    <property type="term" value="F:DNA-binding transcription factor activity"/>
    <property type="evidence" value="ECO:0007669"/>
    <property type="project" value="TreeGrafter"/>
</dbReference>
<dbReference type="Pfam" id="PF21597">
    <property type="entry name" value="TetR_C_43"/>
    <property type="match status" value="1"/>
</dbReference>
<dbReference type="InterPro" id="IPR001647">
    <property type="entry name" value="HTH_TetR"/>
</dbReference>
<protein>
    <submittedName>
        <fullName evidence="6">Transcriptional regulator, TetR family</fullName>
    </submittedName>
</protein>
<evidence type="ECO:0000313" key="7">
    <source>
        <dbReference type="Proteomes" id="UP000005723"/>
    </source>
</evidence>
<evidence type="ECO:0000256" key="1">
    <source>
        <dbReference type="ARBA" id="ARBA00023015"/>
    </source>
</evidence>
<dbReference type="AlphaFoldDB" id="D4E0Y9"/>
<dbReference type="Gene3D" id="1.10.357.10">
    <property type="entry name" value="Tetracycline Repressor, domain 2"/>
    <property type="match status" value="1"/>
</dbReference>
<dbReference type="Pfam" id="PF00440">
    <property type="entry name" value="TetR_N"/>
    <property type="match status" value="1"/>
</dbReference>
<dbReference type="PANTHER" id="PTHR30055">
    <property type="entry name" value="HTH-TYPE TRANSCRIPTIONAL REGULATOR RUTR"/>
    <property type="match status" value="1"/>
</dbReference>
<evidence type="ECO:0000256" key="4">
    <source>
        <dbReference type="PROSITE-ProRule" id="PRU00335"/>
    </source>
</evidence>
<feature type="DNA-binding region" description="H-T-H motif" evidence="4">
    <location>
        <begin position="28"/>
        <end position="47"/>
    </location>
</feature>
<evidence type="ECO:0000256" key="3">
    <source>
        <dbReference type="ARBA" id="ARBA00023163"/>
    </source>
</evidence>
<keyword evidence="1" id="KW-0805">Transcription regulation</keyword>
<keyword evidence="7" id="KW-1185">Reference proteome</keyword>
<dbReference type="EMBL" id="ADBY01000032">
    <property type="protein sequence ID" value="EFE96592.1"/>
    <property type="molecule type" value="Genomic_DNA"/>
</dbReference>
<dbReference type="InterPro" id="IPR050109">
    <property type="entry name" value="HTH-type_TetR-like_transc_reg"/>
</dbReference>
<comment type="caution">
    <text evidence="6">The sequence shown here is derived from an EMBL/GenBank/DDBJ whole genome shotgun (WGS) entry which is preliminary data.</text>
</comment>
<organism evidence="6 7">
    <name type="scientific">Serratia odorifera DSM 4582</name>
    <dbReference type="NCBI Taxonomy" id="667129"/>
    <lineage>
        <taxon>Bacteria</taxon>
        <taxon>Pseudomonadati</taxon>
        <taxon>Pseudomonadota</taxon>
        <taxon>Gammaproteobacteria</taxon>
        <taxon>Enterobacterales</taxon>
        <taxon>Yersiniaceae</taxon>
        <taxon>Serratia</taxon>
    </lineage>
</organism>
<dbReference type="PROSITE" id="PS50977">
    <property type="entry name" value="HTH_TETR_2"/>
    <property type="match status" value="1"/>
</dbReference>